<dbReference type="PANTHER" id="PTHR37984:SF5">
    <property type="entry name" value="PROTEIN NYNRIN-LIKE"/>
    <property type="match status" value="1"/>
</dbReference>
<dbReference type="SUPFAM" id="SSF54001">
    <property type="entry name" value="Cysteine proteinases"/>
    <property type="match status" value="1"/>
</dbReference>
<sequence length="589" mass="66428">MLARQGVASFAERAPAPQKKSALGPEKKLQYLSASHQDMAHLGGRDGILQALKSTDLTWPLMKLDATFFVERCQECRRNTTRDTIESRPRHLPRPGQAGDVIGWDLKTVVPVRGSKWTMLLAIDFTSSKVWTWDLDFKKANLQEVQSRMIKFYQEVELPCCCWTDNGSQFRNLLSAAIELTLGVRAMTIPAGRPQSNGIVEIRNKILDRAVQGDRSRLGTATVAYNQKNLTTCDLPPETLWRLLRPQESRWRYFNLKAAAEAPATMTDGEWHAFLDATQWDKQSLQDRAKALHAVINPLRRAMQSKQLRAQMKTQMKWLRRKHKRAAMPLLAGDIVLSRATQYTTRCGPHKFETKGGGLRTWAVLQVRQGFVQVQDAATGEIAWRHDSHLKLMPRAVAADNDNQNMSAMQSPETVMPAWDVVRAAADGACLFRSLAMGCDAARGATAAALTDDAGSAAEMRETLLMHLECRADNAKNDDLISLQLQVEAEMLDDPIWMQDHAADAWSWPDYFAFMSRPGSYGTAVHLQTFVESHEMAIEVWENIAPHGKLTCTWREGEAFKKAVRLLRSGNHYDLLVPRRRLRHKTSCK</sequence>
<dbReference type="EMBL" id="CAUJNA010000421">
    <property type="protein sequence ID" value="CAJ1376797.1"/>
    <property type="molecule type" value="Genomic_DNA"/>
</dbReference>
<dbReference type="InterPro" id="IPR038765">
    <property type="entry name" value="Papain-like_cys_pep_sf"/>
</dbReference>
<dbReference type="Gene3D" id="3.30.420.10">
    <property type="entry name" value="Ribonuclease H-like superfamily/Ribonuclease H"/>
    <property type="match status" value="1"/>
</dbReference>
<accession>A0AA36HWV6</accession>
<dbReference type="InterPro" id="IPR001584">
    <property type="entry name" value="Integrase_cat-core"/>
</dbReference>
<comment type="caution">
    <text evidence="3">The sequence shown here is derived from an EMBL/GenBank/DDBJ whole genome shotgun (WGS) entry which is preliminary data.</text>
</comment>
<keyword evidence="4" id="KW-1185">Reference proteome</keyword>
<dbReference type="AlphaFoldDB" id="A0AA36HWV6"/>
<proteinExistence type="predicted"/>
<dbReference type="CDD" id="cd22744">
    <property type="entry name" value="OTU"/>
    <property type="match status" value="1"/>
</dbReference>
<protein>
    <recommendedName>
        <fullName evidence="2">Integrase catalytic domain-containing protein</fullName>
    </recommendedName>
</protein>
<name>A0AA36HWV6_9DINO</name>
<feature type="domain" description="Integrase catalytic" evidence="2">
    <location>
        <begin position="85"/>
        <end position="212"/>
    </location>
</feature>
<dbReference type="InterPro" id="IPR012337">
    <property type="entry name" value="RNaseH-like_sf"/>
</dbReference>
<evidence type="ECO:0000259" key="2">
    <source>
        <dbReference type="PROSITE" id="PS50994"/>
    </source>
</evidence>
<dbReference type="InterPro" id="IPR036397">
    <property type="entry name" value="RNaseH_sf"/>
</dbReference>
<dbReference type="Gene3D" id="3.90.70.80">
    <property type="match status" value="1"/>
</dbReference>
<dbReference type="GO" id="GO:0015074">
    <property type="term" value="P:DNA integration"/>
    <property type="evidence" value="ECO:0007669"/>
    <property type="project" value="InterPro"/>
</dbReference>
<dbReference type="PANTHER" id="PTHR37984">
    <property type="entry name" value="PROTEIN CBG26694"/>
    <property type="match status" value="1"/>
</dbReference>
<dbReference type="PROSITE" id="PS50994">
    <property type="entry name" value="INTEGRASE"/>
    <property type="match status" value="1"/>
</dbReference>
<dbReference type="InterPro" id="IPR050951">
    <property type="entry name" value="Retrovirus_Pol_polyprotein"/>
</dbReference>
<dbReference type="GO" id="GO:0003676">
    <property type="term" value="F:nucleic acid binding"/>
    <property type="evidence" value="ECO:0007669"/>
    <property type="project" value="InterPro"/>
</dbReference>
<evidence type="ECO:0000313" key="3">
    <source>
        <dbReference type="EMBL" id="CAJ1376797.1"/>
    </source>
</evidence>
<organism evidence="3 4">
    <name type="scientific">Effrenium voratum</name>
    <dbReference type="NCBI Taxonomy" id="2562239"/>
    <lineage>
        <taxon>Eukaryota</taxon>
        <taxon>Sar</taxon>
        <taxon>Alveolata</taxon>
        <taxon>Dinophyceae</taxon>
        <taxon>Suessiales</taxon>
        <taxon>Symbiodiniaceae</taxon>
        <taxon>Effrenium</taxon>
    </lineage>
</organism>
<evidence type="ECO:0000256" key="1">
    <source>
        <dbReference type="SAM" id="MobiDB-lite"/>
    </source>
</evidence>
<reference evidence="3" key="1">
    <citation type="submission" date="2023-08" db="EMBL/GenBank/DDBJ databases">
        <authorList>
            <person name="Chen Y."/>
            <person name="Shah S."/>
            <person name="Dougan E. K."/>
            <person name="Thang M."/>
            <person name="Chan C."/>
        </authorList>
    </citation>
    <scope>NUCLEOTIDE SEQUENCE</scope>
</reference>
<dbReference type="SUPFAM" id="SSF53098">
    <property type="entry name" value="Ribonuclease H-like"/>
    <property type="match status" value="1"/>
</dbReference>
<dbReference type="Proteomes" id="UP001178507">
    <property type="component" value="Unassembled WGS sequence"/>
</dbReference>
<gene>
    <name evidence="3" type="ORF">EVOR1521_LOCUS5763</name>
</gene>
<evidence type="ECO:0000313" key="4">
    <source>
        <dbReference type="Proteomes" id="UP001178507"/>
    </source>
</evidence>
<feature type="region of interest" description="Disordered" evidence="1">
    <location>
        <begin position="1"/>
        <end position="25"/>
    </location>
</feature>